<name>A0A3L8PN33_9ACTN</name>
<evidence type="ECO:0008006" key="3">
    <source>
        <dbReference type="Google" id="ProtNLM"/>
    </source>
</evidence>
<dbReference type="Gene3D" id="3.40.960.10">
    <property type="entry name" value="VSR Endonuclease"/>
    <property type="match status" value="1"/>
</dbReference>
<proteinExistence type="predicted"/>
<dbReference type="AlphaFoldDB" id="A0A3L8PN33"/>
<accession>A0A3L8PN33</accession>
<evidence type="ECO:0000313" key="1">
    <source>
        <dbReference type="EMBL" id="RLV55908.1"/>
    </source>
</evidence>
<dbReference type="Proteomes" id="UP000282515">
    <property type="component" value="Unassembled WGS sequence"/>
</dbReference>
<dbReference type="EMBL" id="RDBF01000005">
    <property type="protein sequence ID" value="RLV55908.1"/>
    <property type="molecule type" value="Genomic_DNA"/>
</dbReference>
<evidence type="ECO:0000313" key="2">
    <source>
        <dbReference type="Proteomes" id="UP000282515"/>
    </source>
</evidence>
<gene>
    <name evidence="1" type="ORF">D9V41_08355</name>
</gene>
<comment type="caution">
    <text evidence="1">The sequence shown here is derived from an EMBL/GenBank/DDBJ whole genome shotgun (WGS) entry which is preliminary data.</text>
</comment>
<dbReference type="RefSeq" id="WP_121794104.1">
    <property type="nucleotide sequence ID" value="NZ_RDBF01000005.1"/>
</dbReference>
<sequence>MENPYFATRRTRDVLASGVSRGVAQGPTWQRRGHGLLVPSGTQDDPVTARLADAAALLTPGCAIGGWASLRLQQNTFFDGGTPIRPALIHCPPGAQLRRRACIQPFRGLTYPDEIIDLGGVAVTTMARAVFDELRLAPTLREAVVALDMGISSVTGTPRTHLAAVRRVVETHHKVRGLARARDALELACSRSASPWESRTRLVAQLDLGMRQLLVNAPVFSPSGELLAIVDLHDLDSGLMIEVDGDHHRERDQHAEDNRREERLERAGAVVSRVSSLDHQQPRELIARLAAARADASRSARRDWTLDKPPWWWSWPPGRRYD</sequence>
<organism evidence="1 2">
    <name type="scientific">Aeromicrobium phragmitis</name>
    <dbReference type="NCBI Taxonomy" id="2478914"/>
    <lineage>
        <taxon>Bacteria</taxon>
        <taxon>Bacillati</taxon>
        <taxon>Actinomycetota</taxon>
        <taxon>Actinomycetes</taxon>
        <taxon>Propionibacteriales</taxon>
        <taxon>Nocardioidaceae</taxon>
        <taxon>Aeromicrobium</taxon>
    </lineage>
</organism>
<protein>
    <recommendedName>
        <fullName evidence="3">DUF559 domain-containing protein</fullName>
    </recommendedName>
</protein>
<dbReference type="OrthoDB" id="3771067at2"/>
<keyword evidence="2" id="KW-1185">Reference proteome</keyword>
<reference evidence="1 2" key="1">
    <citation type="submission" date="2018-10" db="EMBL/GenBank/DDBJ databases">
        <title>Aeromicrobium sp. 9W16Y-2 whole genome shotgun sequence.</title>
        <authorList>
            <person name="Li F."/>
        </authorList>
    </citation>
    <scope>NUCLEOTIDE SEQUENCE [LARGE SCALE GENOMIC DNA]</scope>
    <source>
        <strain evidence="1 2">9W16Y-2</strain>
    </source>
</reference>